<dbReference type="InterPro" id="IPR004182">
    <property type="entry name" value="GRAM"/>
</dbReference>
<dbReference type="STRING" id="1169540.A0A0G4F639"/>
<feature type="transmembrane region" description="Helical" evidence="8">
    <location>
        <begin position="1838"/>
        <end position="1856"/>
    </location>
</feature>
<dbReference type="SUPFAM" id="SSF50044">
    <property type="entry name" value="SH3-domain"/>
    <property type="match status" value="1"/>
</dbReference>
<feature type="domain" description="VASt" evidence="10">
    <location>
        <begin position="1567"/>
        <end position="1743"/>
    </location>
</feature>
<reference evidence="11 12" key="1">
    <citation type="submission" date="2014-11" db="EMBL/GenBank/DDBJ databases">
        <authorList>
            <person name="Zhu J."/>
            <person name="Qi W."/>
            <person name="Song R."/>
        </authorList>
    </citation>
    <scope>NUCLEOTIDE SEQUENCE [LARGE SCALE GENOMIC DNA]</scope>
</reference>
<comment type="subcellular location">
    <subcellularLocation>
        <location evidence="1">Membrane</location>
        <topology evidence="1">Single-pass membrane protein</topology>
    </subcellularLocation>
</comment>
<feature type="compositionally biased region" description="Polar residues" evidence="7">
    <location>
        <begin position="269"/>
        <end position="281"/>
    </location>
</feature>
<keyword evidence="5 8" id="KW-0472">Membrane</keyword>
<dbReference type="InterPro" id="IPR051482">
    <property type="entry name" value="Cholesterol_transport"/>
</dbReference>
<evidence type="ECO:0000256" key="7">
    <source>
        <dbReference type="SAM" id="MobiDB-lite"/>
    </source>
</evidence>
<feature type="region of interest" description="Disordered" evidence="7">
    <location>
        <begin position="1220"/>
        <end position="1249"/>
    </location>
</feature>
<keyword evidence="3 8" id="KW-0812">Transmembrane</keyword>
<evidence type="ECO:0000256" key="2">
    <source>
        <dbReference type="ARBA" id="ARBA00022443"/>
    </source>
</evidence>
<dbReference type="Pfam" id="PF02893">
    <property type="entry name" value="GRAM"/>
    <property type="match status" value="1"/>
</dbReference>
<feature type="compositionally biased region" description="Low complexity" evidence="7">
    <location>
        <begin position="304"/>
        <end position="326"/>
    </location>
</feature>
<organism evidence="11 12">
    <name type="scientific">Vitrella brassicaformis (strain CCMP3155)</name>
    <dbReference type="NCBI Taxonomy" id="1169540"/>
    <lineage>
        <taxon>Eukaryota</taxon>
        <taxon>Sar</taxon>
        <taxon>Alveolata</taxon>
        <taxon>Colpodellida</taxon>
        <taxon>Vitrellaceae</taxon>
        <taxon>Vitrella</taxon>
    </lineage>
</organism>
<feature type="compositionally biased region" description="Low complexity" evidence="7">
    <location>
        <begin position="674"/>
        <end position="690"/>
    </location>
</feature>
<feature type="region of interest" description="Disordered" evidence="7">
    <location>
        <begin position="152"/>
        <end position="171"/>
    </location>
</feature>
<feature type="compositionally biased region" description="Low complexity" evidence="7">
    <location>
        <begin position="335"/>
        <end position="345"/>
    </location>
</feature>
<feature type="compositionally biased region" description="Basic and acidic residues" evidence="7">
    <location>
        <begin position="856"/>
        <end position="870"/>
    </location>
</feature>
<feature type="compositionally biased region" description="Basic and acidic residues" evidence="7">
    <location>
        <begin position="939"/>
        <end position="948"/>
    </location>
</feature>
<dbReference type="PANTHER" id="PTHR23319">
    <property type="entry name" value="GRAM DOMAIN CONTAINING 1B, ISOFORM E"/>
    <property type="match status" value="1"/>
</dbReference>
<dbReference type="PANTHER" id="PTHR23319:SF4">
    <property type="entry name" value="GRAM DOMAIN CONTAINING 1B, ISOFORM E"/>
    <property type="match status" value="1"/>
</dbReference>
<name>A0A0G4F639_VITBC</name>
<feature type="region of interest" description="Disordered" evidence="7">
    <location>
        <begin position="1175"/>
        <end position="1205"/>
    </location>
</feature>
<evidence type="ECO:0000313" key="11">
    <source>
        <dbReference type="EMBL" id="CEM07563.1"/>
    </source>
</evidence>
<dbReference type="InterPro" id="IPR036028">
    <property type="entry name" value="SH3-like_dom_sf"/>
</dbReference>
<feature type="region of interest" description="Disordered" evidence="7">
    <location>
        <begin position="762"/>
        <end position="1065"/>
    </location>
</feature>
<dbReference type="InterPro" id="IPR031968">
    <property type="entry name" value="VASt"/>
</dbReference>
<feature type="compositionally biased region" description="Low complexity" evidence="7">
    <location>
        <begin position="539"/>
        <end position="550"/>
    </location>
</feature>
<feature type="compositionally biased region" description="Basic and acidic residues" evidence="7">
    <location>
        <begin position="1028"/>
        <end position="1054"/>
    </location>
</feature>
<evidence type="ECO:0000256" key="6">
    <source>
        <dbReference type="PROSITE-ProRule" id="PRU00192"/>
    </source>
</evidence>
<dbReference type="InterPro" id="IPR001452">
    <property type="entry name" value="SH3_domain"/>
</dbReference>
<dbReference type="SMART" id="SM00568">
    <property type="entry name" value="GRAM"/>
    <property type="match status" value="1"/>
</dbReference>
<feature type="compositionally biased region" description="Low complexity" evidence="7">
    <location>
        <begin position="558"/>
        <end position="577"/>
    </location>
</feature>
<dbReference type="Gene3D" id="2.30.30.40">
    <property type="entry name" value="SH3 Domains"/>
    <property type="match status" value="1"/>
</dbReference>
<dbReference type="GO" id="GO:0005886">
    <property type="term" value="C:plasma membrane"/>
    <property type="evidence" value="ECO:0007669"/>
    <property type="project" value="TreeGrafter"/>
</dbReference>
<feature type="compositionally biased region" description="Acidic residues" evidence="7">
    <location>
        <begin position="763"/>
        <end position="773"/>
    </location>
</feature>
<feature type="region of interest" description="Disordered" evidence="7">
    <location>
        <begin position="256"/>
        <end position="390"/>
    </location>
</feature>
<feature type="region of interest" description="Disordered" evidence="7">
    <location>
        <begin position="1449"/>
        <end position="1486"/>
    </location>
</feature>
<dbReference type="Gene3D" id="2.30.29.30">
    <property type="entry name" value="Pleckstrin-homology domain (PH domain)/Phosphotyrosine-binding domain (PTB)"/>
    <property type="match status" value="1"/>
</dbReference>
<evidence type="ECO:0000256" key="4">
    <source>
        <dbReference type="ARBA" id="ARBA00022989"/>
    </source>
</evidence>
<keyword evidence="4 8" id="KW-1133">Transmembrane helix</keyword>
<feature type="compositionally biased region" description="Basic and acidic residues" evidence="7">
    <location>
        <begin position="774"/>
        <end position="788"/>
    </location>
</feature>
<dbReference type="GO" id="GO:0032934">
    <property type="term" value="F:sterol binding"/>
    <property type="evidence" value="ECO:0007669"/>
    <property type="project" value="TreeGrafter"/>
</dbReference>
<evidence type="ECO:0000256" key="1">
    <source>
        <dbReference type="ARBA" id="ARBA00004167"/>
    </source>
</evidence>
<dbReference type="PROSITE" id="PS51778">
    <property type="entry name" value="VAST"/>
    <property type="match status" value="1"/>
</dbReference>
<dbReference type="InterPro" id="IPR011993">
    <property type="entry name" value="PH-like_dom_sf"/>
</dbReference>
<dbReference type="GO" id="GO:0140268">
    <property type="term" value="C:endoplasmic reticulum-plasma membrane contact site"/>
    <property type="evidence" value="ECO:0007669"/>
    <property type="project" value="TreeGrafter"/>
</dbReference>
<dbReference type="GO" id="GO:0032366">
    <property type="term" value="P:intracellular sterol transport"/>
    <property type="evidence" value="ECO:0007669"/>
    <property type="project" value="TreeGrafter"/>
</dbReference>
<feature type="compositionally biased region" description="Low complexity" evidence="7">
    <location>
        <begin position="1449"/>
        <end position="1463"/>
    </location>
</feature>
<evidence type="ECO:0000259" key="10">
    <source>
        <dbReference type="PROSITE" id="PS51778"/>
    </source>
</evidence>
<dbReference type="CDD" id="cd13220">
    <property type="entry name" value="PH-GRAM_GRAMDC"/>
    <property type="match status" value="1"/>
</dbReference>
<feature type="region of interest" description="Disordered" evidence="7">
    <location>
        <begin position="1507"/>
        <end position="1531"/>
    </location>
</feature>
<dbReference type="GO" id="GO:0005789">
    <property type="term" value="C:endoplasmic reticulum membrane"/>
    <property type="evidence" value="ECO:0007669"/>
    <property type="project" value="TreeGrafter"/>
</dbReference>
<feature type="compositionally biased region" description="Polar residues" evidence="7">
    <location>
        <begin position="1178"/>
        <end position="1198"/>
    </location>
</feature>
<feature type="domain" description="SH3" evidence="9">
    <location>
        <begin position="1087"/>
        <end position="1145"/>
    </location>
</feature>
<evidence type="ECO:0000256" key="8">
    <source>
        <dbReference type="SAM" id="Phobius"/>
    </source>
</evidence>
<dbReference type="Proteomes" id="UP000041254">
    <property type="component" value="Unassembled WGS sequence"/>
</dbReference>
<feature type="compositionally biased region" description="Basic and acidic residues" evidence="7">
    <location>
        <begin position="909"/>
        <end position="921"/>
    </location>
</feature>
<feature type="region of interest" description="Disordered" evidence="7">
    <location>
        <begin position="674"/>
        <end position="723"/>
    </location>
</feature>
<dbReference type="InterPro" id="IPR027267">
    <property type="entry name" value="AH/BAR_dom_sf"/>
</dbReference>
<feature type="compositionally biased region" description="Polar residues" evidence="7">
    <location>
        <begin position="989"/>
        <end position="998"/>
    </location>
</feature>
<dbReference type="VEuPathDB" id="CryptoDB:Vbra_14478"/>
<dbReference type="OrthoDB" id="365144at2759"/>
<feature type="compositionally biased region" description="Polar residues" evidence="7">
    <location>
        <begin position="527"/>
        <end position="538"/>
    </location>
</feature>
<evidence type="ECO:0000259" key="9">
    <source>
        <dbReference type="PROSITE" id="PS50002"/>
    </source>
</evidence>
<dbReference type="EMBL" id="CDMY01000376">
    <property type="protein sequence ID" value="CEM07563.1"/>
    <property type="molecule type" value="Genomic_DNA"/>
</dbReference>
<feature type="compositionally biased region" description="Basic residues" evidence="7">
    <location>
        <begin position="701"/>
        <end position="715"/>
    </location>
</feature>
<sequence length="1898" mass="207482">MQALDERNATRAYVKWIDEQREAAVRADSALASLITAEERLTSSFTRSQKATSSCTAIDLKCRTQLDGWTNLLLDSVHQWVAEKGYHDNLKLCYTELQKATQPPIPQRLSDERRKCVEFGQRVVKDIVAARRAVQSARSRYEGAIRAAESAAMARDRANEQEETGPEGPSQNLVKLIARADSSFKAYIMAKREFHRAVEVLARAENDFQVQMVNFHREFGEFFVQSILKGVKSQIQLCLQHQKVMLKETMERHQESFAALSSAERVEQSRQLTESPDTSKPTGGRKDDADGDRPLPSSGSACLSVPVSDPSSGGSSPYGPSILPSQLLPPPPAGVSPSPSAVMLAVPPPPPPPDGSVASSTTDEDFFAVEPISYGSDVGRSRSPTSTSERRKAIEMTYEIRISHLGDRRKILKKVAEALRPLVEGLQSYSRQIGSTAFPDTLLGGAGRVGMRALNDAIPMLSACFSQAKEAIATKMSQEMDKIIEEQRDDRNRIMADFRTLSQTLNQTIQHARNIKTIRADRRRLSSGPTEPCSTTARSGSDGSSPSIMSAGGGGGPNSPSLSPDAQQLHQQQQQQQGVGELSESDVLMQEISECIQSAEVSFINSLSQRVQELDVSERGRYLRAITSFKEGHRQMVNSFKSAWSVMSDALRHLETLDVDRIYTDWLHTHLLAPSSLPSLPHGASSPPSATRRKSSGEHQHHPRPYPYNHHHHQQQHQQEHRLGSQTSFLTADDTQTPTLAQTELERQPSAGARTVFRRWEADQNDEREEEGEKEPNAHHQREMERRHSTGSSSCDDGGAPFYSPESGSLEVLPHANEHEPDSPTAISERAFPSQPLTDTPFHSLSERAIPTAELMDDRAYRDRERRLYSHPELPIVPRRKSEDTFEADGGGGGGGDGEGSGEGDDPPEPFRPRSMSEQERSPSNPDSPWNRRTGISPAERERERLSGSRDGLPFPAPATSDTPTPPTPETPGESNSDGHAQSVRKSAPANTLLTSVSLDPCKPTPQVIGRSTSSPMVSYDGEPLVLIRKESSRHSHSQREDGEREREKERFARPEGVAGPFSLAGYPAANDVSVPESGMLEAEEEKVKFTVRAVKPFASEDGEFRFKENDMVSVTVPVGETWEGLTSDGVPGSFPANCVEVPADTIWAQGVLEPEPAPIDRFFQDLFGTGKKPFIPNASSSSHAAQVTPPSATQSSPARDDAKRTHMSGFELGEGVDALSPLSDSRGGAGGHDAHGQPARSVSLHSHTESLDGTSAVTAVGVMSSAEDEEFRMRFHVDGNVVQSYACALNRKILLQGRMYITRDHIGFFSIFNDNTLFGGDTAVLIHFNDVVAITKKWNALIFPNSIEIELADGTAHFFASFMTRDRAYDLLTQIWMGRQTVRLLDGLPAPVCRSGSFKSDHVMISRLPSGTHDTLTADGPPPDFVRQADTVQPFPLALSPRALASLNTPHSLPASPISAPARPMPPLPRESPPLTASDPGDAERGTLAGAAAAAEGIEMQTMLLSGGDEGGQARDLSPISRGEGEGEGERDRVMDARAVEMAPAAPVLAQVPLPAAAEPCPTEPLKYVVPGAIWKRSIRRVFDILFNSFDKPNSFYHRLLHRTKAWDYRLPGWDPPPPPPFGKGDPLGKRPTRCVTYKRAVRRTALTALLSLPEQCVCTETYKLFVYSARCFLVDVRVQISDMPLADCFEIHTRYKFVSVGDEGEGIETQLDADFQVDFVKNTMLKGKIESEAVTEFRDINLPVFIEVATACLAPPPTTRPSPILPLTPTRPPLPSSGAPSVLLTQRERPPQTSALGVIMAPVVGLLRCVAAVWAKACTLCGVDPYPRTEEHAFRRTVLVFLAAIVLLLVIIFLELRRLVSVLEVVASGGGVQAGGKRLEEQLSMLLSSVKRSDGL</sequence>
<evidence type="ECO:0008006" key="13">
    <source>
        <dbReference type="Google" id="ProtNLM"/>
    </source>
</evidence>
<feature type="compositionally biased region" description="Pro residues" evidence="7">
    <location>
        <begin position="1464"/>
        <end position="1473"/>
    </location>
</feature>
<evidence type="ECO:0000256" key="3">
    <source>
        <dbReference type="ARBA" id="ARBA00022692"/>
    </source>
</evidence>
<dbReference type="GO" id="GO:0120015">
    <property type="term" value="F:sterol transfer activity"/>
    <property type="evidence" value="ECO:0007669"/>
    <property type="project" value="TreeGrafter"/>
</dbReference>
<proteinExistence type="predicted"/>
<feature type="compositionally biased region" description="Gly residues" evidence="7">
    <location>
        <begin position="889"/>
        <end position="899"/>
    </location>
</feature>
<dbReference type="SUPFAM" id="SSF103657">
    <property type="entry name" value="BAR/IMD domain-like"/>
    <property type="match status" value="1"/>
</dbReference>
<keyword evidence="2 6" id="KW-0728">SH3 domain</keyword>
<gene>
    <name evidence="11" type="ORF">Vbra_14478</name>
</gene>
<dbReference type="Gene3D" id="1.20.1270.60">
    <property type="entry name" value="Arfaptin homology (AH) domain/BAR domain"/>
    <property type="match status" value="1"/>
</dbReference>
<feature type="region of interest" description="Disordered" evidence="7">
    <location>
        <begin position="512"/>
        <end position="582"/>
    </location>
</feature>
<keyword evidence="12" id="KW-1185">Reference proteome</keyword>
<dbReference type="InParanoid" id="A0A0G4F639"/>
<accession>A0A0G4F639</accession>
<dbReference type="Pfam" id="PF16016">
    <property type="entry name" value="VASt"/>
    <property type="match status" value="1"/>
</dbReference>
<feature type="compositionally biased region" description="Basic and acidic residues" evidence="7">
    <location>
        <begin position="284"/>
        <end position="293"/>
    </location>
</feature>
<evidence type="ECO:0000256" key="5">
    <source>
        <dbReference type="ARBA" id="ARBA00023136"/>
    </source>
</evidence>
<evidence type="ECO:0000313" key="12">
    <source>
        <dbReference type="Proteomes" id="UP000041254"/>
    </source>
</evidence>
<protein>
    <recommendedName>
        <fullName evidence="13">VASt domain-containing protein</fullName>
    </recommendedName>
</protein>
<dbReference type="PROSITE" id="PS50002">
    <property type="entry name" value="SH3"/>
    <property type="match status" value="1"/>
</dbReference>